<evidence type="ECO:0000313" key="6">
    <source>
        <dbReference type="Proteomes" id="UP000322927"/>
    </source>
</evidence>
<feature type="domain" description="3-dehydroquinate synthase N-terminal" evidence="3">
    <location>
        <begin position="51"/>
        <end position="203"/>
    </location>
</feature>
<evidence type="ECO:0000259" key="4">
    <source>
        <dbReference type="Pfam" id="PF26558"/>
    </source>
</evidence>
<dbReference type="GO" id="GO:0008652">
    <property type="term" value="P:amino acid biosynthetic process"/>
    <property type="evidence" value="ECO:0007669"/>
    <property type="project" value="UniProtKB-KW"/>
</dbReference>
<dbReference type="InterPro" id="IPR002812">
    <property type="entry name" value="DHQS"/>
</dbReference>
<evidence type="ECO:0000313" key="5">
    <source>
        <dbReference type="EMBL" id="QES34517.1"/>
    </source>
</evidence>
<dbReference type="EMBL" id="CP029192">
    <property type="protein sequence ID" value="QES34517.1"/>
    <property type="molecule type" value="Genomic_DNA"/>
</dbReference>
<evidence type="ECO:0000256" key="1">
    <source>
        <dbReference type="ARBA" id="ARBA00022605"/>
    </source>
</evidence>
<proteinExistence type="predicted"/>
<dbReference type="PANTHER" id="PTHR33563:SF1">
    <property type="entry name" value="3-DEHYDROQUINATE SYNTHASE"/>
    <property type="match status" value="1"/>
</dbReference>
<gene>
    <name evidence="5" type="ORF">DEJ48_14915</name>
</gene>
<feature type="domain" description="3-dehydroquinate synthase C-terminal" evidence="4">
    <location>
        <begin position="218"/>
        <end position="390"/>
    </location>
</feature>
<organism evidence="5 6">
    <name type="scientific">Streptomyces venezuelae</name>
    <dbReference type="NCBI Taxonomy" id="54571"/>
    <lineage>
        <taxon>Bacteria</taxon>
        <taxon>Bacillati</taxon>
        <taxon>Actinomycetota</taxon>
        <taxon>Actinomycetes</taxon>
        <taxon>Kitasatosporales</taxon>
        <taxon>Streptomycetaceae</taxon>
        <taxon>Streptomyces</taxon>
    </lineage>
</organism>
<dbReference type="Pfam" id="PF01959">
    <property type="entry name" value="DHQS"/>
    <property type="match status" value="1"/>
</dbReference>
<keyword evidence="2" id="KW-0057">Aromatic amino acid biosynthesis</keyword>
<sequence>MSFHSRFISKKGDLQMSSSPQTALWVDATTLTPGETPDALAYLRSSAASYLVVRHDQLAEWQPIDRLKTALLVGAGDESLAEQIATDERIHMVIARTPADLPVARALAGQRGVGARCEIVDGDTMNEAADLSGEVDVVLAVFADETNIPLELLLAKAQSTRTDVVKQLLNTAEAHTVAGVLESGPAGLMVSAEHLSAVDLVTQVVKEHGQIRKDLVELEVLRAEPIGMGHRGCIDTTTLFGEDEGMIIGSTSSGGILVCAEVHYLPYMKLRPFRVNAGAVHSYVFGAEDTAYISDLEAGERAHAVAADGTFREVGIGRIKTEVRPLRLIEARHGDVTVNVILQDDWHVRVMGGDGKPKNLTDVTPGSTLLGLVTEPGRHVGIKVSEHIDEH</sequence>
<reference evidence="5 6" key="1">
    <citation type="submission" date="2018-05" db="EMBL/GenBank/DDBJ databases">
        <title>Streptomyces venezuelae.</title>
        <authorList>
            <person name="Kim W."/>
            <person name="Lee N."/>
            <person name="Cho B.-K."/>
        </authorList>
    </citation>
    <scope>NUCLEOTIDE SEQUENCE [LARGE SCALE GENOMIC DNA]</scope>
    <source>
        <strain evidence="5 6">ATCC 14584</strain>
    </source>
</reference>
<dbReference type="InterPro" id="IPR056179">
    <property type="entry name" value="DHQS_C"/>
</dbReference>
<protein>
    <submittedName>
        <fullName evidence="5">3-dehydroquinate synthase</fullName>
    </submittedName>
</protein>
<dbReference type="InterPro" id="IPR030960">
    <property type="entry name" value="DHQS/DOIS_N"/>
</dbReference>
<dbReference type="Proteomes" id="UP000322927">
    <property type="component" value="Chromosome"/>
</dbReference>
<keyword evidence="1" id="KW-0028">Amino-acid biosynthesis</keyword>
<evidence type="ECO:0000256" key="2">
    <source>
        <dbReference type="ARBA" id="ARBA00023141"/>
    </source>
</evidence>
<dbReference type="Pfam" id="PF26558">
    <property type="entry name" value="DHQS_2nd"/>
    <property type="match status" value="1"/>
</dbReference>
<dbReference type="PANTHER" id="PTHR33563">
    <property type="match status" value="1"/>
</dbReference>
<dbReference type="AlphaFoldDB" id="A0A5P2BWC9"/>
<dbReference type="GO" id="GO:0009073">
    <property type="term" value="P:aromatic amino acid family biosynthetic process"/>
    <property type="evidence" value="ECO:0007669"/>
    <property type="project" value="UniProtKB-KW"/>
</dbReference>
<evidence type="ECO:0000259" key="3">
    <source>
        <dbReference type="Pfam" id="PF01959"/>
    </source>
</evidence>
<dbReference type="GO" id="GO:0003856">
    <property type="term" value="F:3-dehydroquinate synthase activity"/>
    <property type="evidence" value="ECO:0007669"/>
    <property type="project" value="InterPro"/>
</dbReference>
<accession>A0A5P2BWC9</accession>
<dbReference type="GO" id="GO:0016491">
    <property type="term" value="F:oxidoreductase activity"/>
    <property type="evidence" value="ECO:0007669"/>
    <property type="project" value="InterPro"/>
</dbReference>
<name>A0A5P2BWC9_STRVZ</name>
<dbReference type="OrthoDB" id="2043123at2"/>